<dbReference type="NCBIfam" id="TIGR01936">
    <property type="entry name" value="nqrA"/>
    <property type="match status" value="1"/>
</dbReference>
<dbReference type="Pfam" id="PF11973">
    <property type="entry name" value="NQRA_SLBB"/>
    <property type="match status" value="1"/>
</dbReference>
<dbReference type="EMBL" id="OU015584">
    <property type="protein sequence ID" value="CAG5084083.1"/>
    <property type="molecule type" value="Genomic_DNA"/>
</dbReference>
<sequence>MSKSIKIRKGLDINLIGEADKVIVDTPRAKTYALKPVDFHGVVPKMALKVGEKVKAGGVVFKNKYNMDVNFVSPVSGTIKDIVRGAKRRILSVVIDADDVDEYETINVPSMDSMDAEAAKQFLLTAGLWPFIKMRPLDVIAKPSDSPIAIYISGFDSAPLAADYDFTLHGKEKEFQAGVDILKKLTSGPVHLTLRNGMADNAMKGVRGCEINSISGPHPAGNVGVQIHHIKPLNKGEVVWTVNAQDVALIGSTALNGKFDATRLIALAGEQAKNRKYYRTTIGTEIKTITSGNLEGDNNRIISGNVLTGSQVSEEDHLGYYHSQVTAIKEGDEYKFFLTKGWLGLGFGRFSNSRAYPAWLMPKSKKYSVDTNLNGEERAFVVTGQYDKVFPFDIYPVQLVKAAITSDIDKMEQLGIYEVAPEDFALCEVVCTSKIEVQKHIREALDLVEKECF</sequence>
<evidence type="ECO:0000256" key="4">
    <source>
        <dbReference type="ARBA" id="ARBA00023053"/>
    </source>
</evidence>
<comment type="subunit">
    <text evidence="8">Composed of six subunits; NqrA, NqrB, NqrC, NqrD, NqrE and NqrF.</text>
</comment>
<name>A0A916JP64_9FLAO</name>
<evidence type="ECO:0000256" key="2">
    <source>
        <dbReference type="ARBA" id="ARBA00022967"/>
    </source>
</evidence>
<keyword evidence="13" id="KW-1185">Reference proteome</keyword>
<dbReference type="InterPro" id="IPR022615">
    <property type="entry name" value="NqrA_C_domain"/>
</dbReference>
<dbReference type="GO" id="GO:0006814">
    <property type="term" value="P:sodium ion transport"/>
    <property type="evidence" value="ECO:0007669"/>
    <property type="project" value="UniProtKB-UniRule"/>
</dbReference>
<evidence type="ECO:0000313" key="13">
    <source>
        <dbReference type="Proteomes" id="UP000683507"/>
    </source>
</evidence>
<evidence type="ECO:0000256" key="7">
    <source>
        <dbReference type="ARBA" id="ARBA00023201"/>
    </source>
</evidence>
<comment type="similarity">
    <text evidence="8">Belongs to the NqrA family.</text>
</comment>
<dbReference type="HAMAP" id="MF_00425">
    <property type="entry name" value="NqrA"/>
    <property type="match status" value="1"/>
</dbReference>
<dbReference type="Pfam" id="PF24836">
    <property type="entry name" value="NQRA_2nd"/>
    <property type="match status" value="1"/>
</dbReference>
<keyword evidence="6 8" id="KW-0830">Ubiquinone</keyword>
<dbReference type="InterPro" id="IPR056148">
    <property type="entry name" value="NQRA_2nd"/>
</dbReference>
<comment type="function">
    <text evidence="8">NQR complex catalyzes the reduction of ubiquinone-1 to ubiquinol by two successive reactions, coupled with the transport of Na(+) ions from the cytoplasm to the periplasm. NqrA to NqrE are probably involved in the second step, the conversion of ubisemiquinone to ubiquinol.</text>
</comment>
<keyword evidence="2 8" id="KW-1278">Translocase</keyword>
<feature type="domain" description="NqrA second alpha/beta" evidence="11">
    <location>
        <begin position="114"/>
        <end position="258"/>
    </location>
</feature>
<evidence type="ECO:0000259" key="11">
    <source>
        <dbReference type="Pfam" id="PF24836"/>
    </source>
</evidence>
<dbReference type="GO" id="GO:0016655">
    <property type="term" value="F:oxidoreductase activity, acting on NAD(P)H, quinone or similar compound as acceptor"/>
    <property type="evidence" value="ECO:0007669"/>
    <property type="project" value="UniProtKB-UniRule"/>
</dbReference>
<keyword evidence="5 8" id="KW-0406">Ion transport</keyword>
<feature type="domain" description="Na(+)-translocating NADH-quinone reductase subunit A C-terminal" evidence="10">
    <location>
        <begin position="265"/>
        <end position="313"/>
    </location>
</feature>
<evidence type="ECO:0000313" key="12">
    <source>
        <dbReference type="EMBL" id="CAG5084083.1"/>
    </source>
</evidence>
<gene>
    <name evidence="8 12" type="primary">nqrA</name>
    <name evidence="12" type="ORF">CRYO30217_02369</name>
</gene>
<accession>A0A916JP64</accession>
<keyword evidence="3 8" id="KW-0520">NAD</keyword>
<evidence type="ECO:0000259" key="9">
    <source>
        <dbReference type="Pfam" id="PF05896"/>
    </source>
</evidence>
<evidence type="ECO:0000256" key="8">
    <source>
        <dbReference type="HAMAP-Rule" id="MF_00425"/>
    </source>
</evidence>
<keyword evidence="1 8" id="KW-0813">Transport</keyword>
<keyword evidence="4 8" id="KW-0915">Sodium</keyword>
<comment type="catalytic activity">
    <reaction evidence="8">
        <text>a ubiquinone + n Na(+)(in) + NADH + H(+) = a ubiquinol + n Na(+)(out) + NAD(+)</text>
        <dbReference type="Rhea" id="RHEA:47748"/>
        <dbReference type="Rhea" id="RHEA-COMP:9565"/>
        <dbReference type="Rhea" id="RHEA-COMP:9566"/>
        <dbReference type="ChEBI" id="CHEBI:15378"/>
        <dbReference type="ChEBI" id="CHEBI:16389"/>
        <dbReference type="ChEBI" id="CHEBI:17976"/>
        <dbReference type="ChEBI" id="CHEBI:29101"/>
        <dbReference type="ChEBI" id="CHEBI:57540"/>
        <dbReference type="ChEBI" id="CHEBI:57945"/>
        <dbReference type="EC" id="7.2.1.1"/>
    </reaction>
</comment>
<dbReference type="Proteomes" id="UP000683507">
    <property type="component" value="Chromosome"/>
</dbReference>
<dbReference type="NCBIfam" id="NF003761">
    <property type="entry name" value="PRK05352.1-4"/>
    <property type="match status" value="1"/>
</dbReference>
<dbReference type="AlphaFoldDB" id="A0A916JP64"/>
<dbReference type="PANTHER" id="PTHR37839">
    <property type="entry name" value="NA(+)-TRANSLOCATING NADH-QUINONE REDUCTASE SUBUNIT A"/>
    <property type="match status" value="1"/>
</dbReference>
<dbReference type="EC" id="7.2.1.1" evidence="8"/>
<dbReference type="KEGG" id="ptan:CRYO30217_02369"/>
<evidence type="ECO:0000256" key="5">
    <source>
        <dbReference type="ARBA" id="ARBA00023065"/>
    </source>
</evidence>
<dbReference type="PANTHER" id="PTHR37839:SF1">
    <property type="entry name" value="NA(+)-TRANSLOCATING NADH-QUINONE REDUCTASE SUBUNIT A"/>
    <property type="match status" value="1"/>
</dbReference>
<evidence type="ECO:0000259" key="10">
    <source>
        <dbReference type="Pfam" id="PF11973"/>
    </source>
</evidence>
<reference evidence="12" key="1">
    <citation type="submission" date="2021-04" db="EMBL/GenBank/DDBJ databases">
        <authorList>
            <person name="Rodrigo-Torres L."/>
            <person name="Arahal R. D."/>
            <person name="Lucena T."/>
        </authorList>
    </citation>
    <scope>NUCLEOTIDE SEQUENCE</scope>
    <source>
        <strain evidence="12">AS29M-1</strain>
    </source>
</reference>
<proteinExistence type="inferred from homology"/>
<organism evidence="12 13">
    <name type="scientific">Parvicella tangerina</name>
    <dbReference type="NCBI Taxonomy" id="2829795"/>
    <lineage>
        <taxon>Bacteria</taxon>
        <taxon>Pseudomonadati</taxon>
        <taxon>Bacteroidota</taxon>
        <taxon>Flavobacteriia</taxon>
        <taxon>Flavobacteriales</taxon>
        <taxon>Parvicellaceae</taxon>
        <taxon>Parvicella</taxon>
    </lineage>
</organism>
<protein>
    <recommendedName>
        <fullName evidence="8">Na(+)-translocating NADH-quinone reductase subunit A</fullName>
        <shortName evidence="8">Na(+)-NQR subunit A</shortName>
        <shortName evidence="8">Na(+)-translocating NQR subunit A</shortName>
        <ecNumber evidence="8">7.2.1.1</ecNumber>
    </recommendedName>
    <alternativeName>
        <fullName evidence="8">NQR complex subunit A</fullName>
    </alternativeName>
    <alternativeName>
        <fullName evidence="8">NQR-1 subunit A</fullName>
    </alternativeName>
</protein>
<dbReference type="InterPro" id="IPR008703">
    <property type="entry name" value="NqrA"/>
</dbReference>
<dbReference type="InterPro" id="IPR056147">
    <property type="entry name" value="NQRA_N"/>
</dbReference>
<feature type="domain" description="NqrA N-terminal barrel-sandwich hybrid" evidence="9">
    <location>
        <begin position="5"/>
        <end position="98"/>
    </location>
</feature>
<keyword evidence="7 8" id="KW-0739">Sodium transport</keyword>
<dbReference type="Pfam" id="PF05896">
    <property type="entry name" value="NQRA_N"/>
    <property type="match status" value="1"/>
</dbReference>
<evidence type="ECO:0000256" key="3">
    <source>
        <dbReference type="ARBA" id="ARBA00023027"/>
    </source>
</evidence>
<dbReference type="RefSeq" id="WP_258542599.1">
    <property type="nucleotide sequence ID" value="NZ_OU015584.1"/>
</dbReference>
<evidence type="ECO:0000256" key="1">
    <source>
        <dbReference type="ARBA" id="ARBA00022448"/>
    </source>
</evidence>
<evidence type="ECO:0000256" key="6">
    <source>
        <dbReference type="ARBA" id="ARBA00023075"/>
    </source>
</evidence>